<feature type="region of interest" description="Disordered" evidence="2">
    <location>
        <begin position="38"/>
        <end position="129"/>
    </location>
</feature>
<evidence type="ECO:0000313" key="6">
    <source>
        <dbReference type="Proteomes" id="UP001138793"/>
    </source>
</evidence>
<dbReference type="SUPFAM" id="SSF53187">
    <property type="entry name" value="Zn-dependent exopeptidases"/>
    <property type="match status" value="1"/>
</dbReference>
<evidence type="ECO:0000313" key="5">
    <source>
        <dbReference type="EMBL" id="MBP2076159.1"/>
    </source>
</evidence>
<dbReference type="InterPro" id="IPR036366">
    <property type="entry name" value="PGBDSf"/>
</dbReference>
<evidence type="ECO:0000256" key="1">
    <source>
        <dbReference type="ARBA" id="ARBA00022801"/>
    </source>
</evidence>
<dbReference type="PANTHER" id="PTHR30404">
    <property type="entry name" value="N-ACETYLMURAMOYL-L-ALANINE AMIDASE"/>
    <property type="match status" value="1"/>
</dbReference>
<dbReference type="GO" id="GO:0030288">
    <property type="term" value="C:outer membrane-bounded periplasmic space"/>
    <property type="evidence" value="ECO:0007669"/>
    <property type="project" value="TreeGrafter"/>
</dbReference>
<feature type="compositionally biased region" description="Acidic residues" evidence="2">
    <location>
        <begin position="101"/>
        <end position="121"/>
    </location>
</feature>
<feature type="chain" id="PRO_5040801659" evidence="3">
    <location>
        <begin position="27"/>
        <end position="759"/>
    </location>
</feature>
<organism evidence="5 6">
    <name type="scientific">Oceanobacillus polygoni</name>
    <dbReference type="NCBI Taxonomy" id="1235259"/>
    <lineage>
        <taxon>Bacteria</taxon>
        <taxon>Bacillati</taxon>
        <taxon>Bacillota</taxon>
        <taxon>Bacilli</taxon>
        <taxon>Bacillales</taxon>
        <taxon>Bacillaceae</taxon>
        <taxon>Oceanobacillus</taxon>
    </lineage>
</organism>
<feature type="signal peptide" evidence="3">
    <location>
        <begin position="1"/>
        <end position="26"/>
    </location>
</feature>
<evidence type="ECO:0000256" key="2">
    <source>
        <dbReference type="SAM" id="MobiDB-lite"/>
    </source>
</evidence>
<proteinExistence type="predicted"/>
<dbReference type="InterPro" id="IPR050695">
    <property type="entry name" value="N-acetylmuramoyl_amidase_3"/>
</dbReference>
<dbReference type="EMBL" id="JAGGMB010000001">
    <property type="protein sequence ID" value="MBP2076159.1"/>
    <property type="molecule type" value="Genomic_DNA"/>
</dbReference>
<dbReference type="RefSeq" id="WP_149475092.1">
    <property type="nucleotide sequence ID" value="NZ_JAGGMB010000001.1"/>
</dbReference>
<dbReference type="Pfam" id="PF01520">
    <property type="entry name" value="Amidase_3"/>
    <property type="match status" value="1"/>
</dbReference>
<gene>
    <name evidence="5" type="ORF">J2Z64_000370</name>
</gene>
<dbReference type="Gene3D" id="3.40.630.40">
    <property type="entry name" value="Zn-dependent exopeptidases"/>
    <property type="match status" value="1"/>
</dbReference>
<dbReference type="Proteomes" id="UP001138793">
    <property type="component" value="Unassembled WGS sequence"/>
</dbReference>
<dbReference type="SMART" id="SM00646">
    <property type="entry name" value="Ami_3"/>
    <property type="match status" value="1"/>
</dbReference>
<dbReference type="InterPro" id="IPR002477">
    <property type="entry name" value="Peptidoglycan-bd-like"/>
</dbReference>
<evidence type="ECO:0000256" key="3">
    <source>
        <dbReference type="SAM" id="SignalP"/>
    </source>
</evidence>
<dbReference type="Pfam" id="PF01471">
    <property type="entry name" value="PG_binding_1"/>
    <property type="match status" value="6"/>
</dbReference>
<evidence type="ECO:0000259" key="4">
    <source>
        <dbReference type="SMART" id="SM00646"/>
    </source>
</evidence>
<keyword evidence="6" id="KW-1185">Reference proteome</keyword>
<dbReference type="GO" id="GO:0033925">
    <property type="term" value="F:mannosyl-glycoprotein endo-beta-N-acetylglucosaminidase activity"/>
    <property type="evidence" value="ECO:0007669"/>
    <property type="project" value="UniProtKB-EC"/>
</dbReference>
<dbReference type="PANTHER" id="PTHR30404:SF0">
    <property type="entry name" value="N-ACETYLMURAMOYL-L-ALANINE AMIDASE AMIC"/>
    <property type="match status" value="1"/>
</dbReference>
<dbReference type="EC" id="3.2.1.96" evidence="5"/>
<keyword evidence="3" id="KW-0732">Signal</keyword>
<feature type="compositionally biased region" description="Basic and acidic residues" evidence="2">
    <location>
        <begin position="76"/>
        <end position="88"/>
    </location>
</feature>
<dbReference type="SUPFAM" id="SSF47090">
    <property type="entry name" value="PGBD-like"/>
    <property type="match status" value="6"/>
</dbReference>
<dbReference type="CDD" id="cd02696">
    <property type="entry name" value="MurNAc-LAA"/>
    <property type="match status" value="1"/>
</dbReference>
<accession>A0A9X0YP50</accession>
<comment type="caution">
    <text evidence="5">The sequence shown here is derived from an EMBL/GenBank/DDBJ whole genome shotgun (WGS) entry which is preliminary data.</text>
</comment>
<protein>
    <submittedName>
        <fullName evidence="5">Mannosyl-glycoprotein endo-beta-N-acetylglucosaminidase</fullName>
        <ecNumber evidence="5">3.2.1.96</ecNumber>
    </submittedName>
</protein>
<dbReference type="InterPro" id="IPR002508">
    <property type="entry name" value="MurNAc-LAA_cat"/>
</dbReference>
<dbReference type="AlphaFoldDB" id="A0A9X0YP50"/>
<dbReference type="OrthoDB" id="9816557at2"/>
<dbReference type="InterPro" id="IPR036365">
    <property type="entry name" value="PGBD-like_sf"/>
</dbReference>
<name>A0A9X0YP50_9BACI</name>
<sequence length="759" mass="85914">MKINKVMILGFLLFAFFYFSPHTAEATTDIDNEQLNKATISEDEKNEKKVVSPNEIEDEPVSEIEDPLDNEEEENGLEKDILEGKSSEEDSPNASTAEVEITAEETLNEEEELPEHEAEVEEPTKEANESIEEDLVDADLVDENEEDQLETFSVQVAEAPFQFGDRHNDIVDIKKKLNKVGFGGITETTLFGSWMETRVKQFQSYYGLSITGEADDATLKKLDEVYNSPFQEGKRHNDTATLKEKLNRVGYGYITVTTLYGSFMDKQVRKFQKDYGLRVNGIMDEVTLNKLNAEVANAPFQKGDHHNDIVEIKKKLNRIGFDGISETALYGSWMETRVKQFQSYYGLSATGKADAATTKKLDEVYNSPFQEGKRHNDITTLKEKLNRVGYGYITITTLYGSFMDKQVRKFQKDHGLRVNGIMDEVTLKKLNAEISKTPFQKGDRHNDIVGIKKKLNRIGFGGISETTLYGSWMETRVKQFQSYYGLSATGKADAATTKKLDEVYNSPFQQGKRHSDTTELKEKLNQLGYGYITVTTLYGSFMDKQVRKFQKDNGLRVNGIADEVTVAKINKAVKNNVVKIFLDPGHGGHDPGGEGYGLQEKNIVLDIALRTAEVLAKHYIGVEVMLSRTTDKFIELTERARMANNWNADYFVSFHTNAFNGEASGFESFIHNGEVSKETRDRHSDIHNYLAKKLPINDRGMKEANFNVLRNSNMPSILLEYMFIDNKNENSLLKSSSYRQSLGKLTADAIANSFNLKRR</sequence>
<keyword evidence="1 5" id="KW-0378">Hydrolase</keyword>
<feature type="compositionally biased region" description="Basic and acidic residues" evidence="2">
    <location>
        <begin position="40"/>
        <end position="50"/>
    </location>
</feature>
<dbReference type="GO" id="GO:0009253">
    <property type="term" value="P:peptidoglycan catabolic process"/>
    <property type="evidence" value="ECO:0007669"/>
    <property type="project" value="InterPro"/>
</dbReference>
<feature type="compositionally biased region" description="Acidic residues" evidence="2">
    <location>
        <begin position="55"/>
        <end position="75"/>
    </location>
</feature>
<feature type="domain" description="MurNAc-LAA" evidence="4">
    <location>
        <begin position="640"/>
        <end position="751"/>
    </location>
</feature>
<dbReference type="GO" id="GO:0008745">
    <property type="term" value="F:N-acetylmuramoyl-L-alanine amidase activity"/>
    <property type="evidence" value="ECO:0007669"/>
    <property type="project" value="InterPro"/>
</dbReference>
<reference evidence="5" key="1">
    <citation type="submission" date="2021-03" db="EMBL/GenBank/DDBJ databases">
        <title>Genomic Encyclopedia of Type Strains, Phase IV (KMG-IV): sequencing the most valuable type-strain genomes for metagenomic binning, comparative biology and taxonomic classification.</title>
        <authorList>
            <person name="Goeker M."/>
        </authorList>
    </citation>
    <scope>NUCLEOTIDE SEQUENCE</scope>
    <source>
        <strain evidence="5">DSM 107338</strain>
    </source>
</reference>
<keyword evidence="5" id="KW-0326">Glycosidase</keyword>
<dbReference type="Gene3D" id="1.10.101.10">
    <property type="entry name" value="PGBD-like superfamily/PGBD"/>
    <property type="match status" value="6"/>
</dbReference>